<proteinExistence type="predicted"/>
<protein>
    <submittedName>
        <fullName evidence="1">Uncharacterized protein</fullName>
    </submittedName>
</protein>
<sequence length="162" mass="18995">MLQTGIDRFFFCVFHIAGRYNLLIDSKPLGLIEKRRSICKHDIHPNERVFFSKEWKKQWGCNSHCSKVWLKLERNGYEFLRLPIFIQSDFESHIALRDTDKSLEGTAKDLVYLQKDGLDESNETEIAIPDIYDNLTHNSKQIKEILIVLTNELAATREMNVH</sequence>
<evidence type="ECO:0000313" key="1">
    <source>
        <dbReference type="EMBL" id="ASS94333.1"/>
    </source>
</evidence>
<gene>
    <name evidence="1" type="ORF">BS1321_10420</name>
</gene>
<dbReference type="AlphaFoldDB" id="A0A223EGK7"/>
<dbReference type="EMBL" id="CP017704">
    <property type="protein sequence ID" value="ASS94333.1"/>
    <property type="molecule type" value="Genomic_DNA"/>
</dbReference>
<accession>A0A223EGK7</accession>
<name>A0A223EGK7_9BACI</name>
<evidence type="ECO:0000313" key="2">
    <source>
        <dbReference type="Proteomes" id="UP000214618"/>
    </source>
</evidence>
<organism evidence="1 2">
    <name type="scientific">Peribacillus simplex NBRC 15720 = DSM 1321</name>
    <dbReference type="NCBI Taxonomy" id="1349754"/>
    <lineage>
        <taxon>Bacteria</taxon>
        <taxon>Bacillati</taxon>
        <taxon>Bacillota</taxon>
        <taxon>Bacilli</taxon>
        <taxon>Bacillales</taxon>
        <taxon>Bacillaceae</taxon>
        <taxon>Peribacillus</taxon>
    </lineage>
</organism>
<dbReference type="Proteomes" id="UP000214618">
    <property type="component" value="Chromosome"/>
</dbReference>
<reference evidence="1 2" key="1">
    <citation type="submission" date="2016-10" db="EMBL/GenBank/DDBJ databases">
        <title>The whole genome sequencing and assembly of Bacillus simplex DSM 1321 strain.</title>
        <authorList>
            <person name="Park M.-K."/>
            <person name="Lee Y.-J."/>
            <person name="Yi H."/>
            <person name="Bahn Y.-S."/>
            <person name="Kim J.F."/>
            <person name="Lee D.-W."/>
        </authorList>
    </citation>
    <scope>NUCLEOTIDE SEQUENCE [LARGE SCALE GENOMIC DNA]</scope>
    <source>
        <strain evidence="1 2">DSM 1321</strain>
    </source>
</reference>